<name>A0A3S4ZL27_9PLAT</name>
<evidence type="ECO:0000313" key="3">
    <source>
        <dbReference type="Proteomes" id="UP000784294"/>
    </source>
</evidence>
<proteinExistence type="predicted"/>
<reference evidence="2" key="1">
    <citation type="submission" date="2018-11" db="EMBL/GenBank/DDBJ databases">
        <authorList>
            <consortium name="Pathogen Informatics"/>
        </authorList>
    </citation>
    <scope>NUCLEOTIDE SEQUENCE</scope>
</reference>
<dbReference type="EMBL" id="CAAALY010020435">
    <property type="protein sequence ID" value="VEL14230.1"/>
    <property type="molecule type" value="Genomic_DNA"/>
</dbReference>
<feature type="compositionally biased region" description="Low complexity" evidence="1">
    <location>
        <begin position="43"/>
        <end position="61"/>
    </location>
</feature>
<evidence type="ECO:0000313" key="2">
    <source>
        <dbReference type="EMBL" id="VEL14230.1"/>
    </source>
</evidence>
<comment type="caution">
    <text evidence="2">The sequence shown here is derived from an EMBL/GenBank/DDBJ whole genome shotgun (WGS) entry which is preliminary data.</text>
</comment>
<keyword evidence="3" id="KW-1185">Reference proteome</keyword>
<dbReference type="AlphaFoldDB" id="A0A3S4ZL27"/>
<accession>A0A3S4ZL27</accession>
<sequence length="222" mass="23645">MLRQQTRLNEQICEAQSLRRGLEGTRLRLLESLPSRMHLTPQPSYSAGSTTPATTTSDQSQGAGLNNPPEIPTASASTSSSSSSSSGFSSAATVDCSCLGRPSCRHQVAPKQQDSLGLRDHLSLKDSLSVAHRFHSAVHKLSRQLRTQIHSIQGKLDLAIVFHITDIIGAMSHAQTALAQIVRGVAFTNCAGFLNVDAAGGRVRSSVISRKPPRSLNPGANK</sequence>
<feature type="compositionally biased region" description="Low complexity" evidence="1">
    <location>
        <begin position="73"/>
        <end position="85"/>
    </location>
</feature>
<feature type="region of interest" description="Disordered" evidence="1">
    <location>
        <begin position="33"/>
        <end position="85"/>
    </location>
</feature>
<dbReference type="Proteomes" id="UP000784294">
    <property type="component" value="Unassembled WGS sequence"/>
</dbReference>
<gene>
    <name evidence="2" type="ORF">PXEA_LOCUS7670</name>
</gene>
<organism evidence="2 3">
    <name type="scientific">Protopolystoma xenopodis</name>
    <dbReference type="NCBI Taxonomy" id="117903"/>
    <lineage>
        <taxon>Eukaryota</taxon>
        <taxon>Metazoa</taxon>
        <taxon>Spiralia</taxon>
        <taxon>Lophotrochozoa</taxon>
        <taxon>Platyhelminthes</taxon>
        <taxon>Monogenea</taxon>
        <taxon>Polyopisthocotylea</taxon>
        <taxon>Polystomatidea</taxon>
        <taxon>Polystomatidae</taxon>
        <taxon>Protopolystoma</taxon>
    </lineage>
</organism>
<protein>
    <submittedName>
        <fullName evidence="2">Uncharacterized protein</fullName>
    </submittedName>
</protein>
<evidence type="ECO:0000256" key="1">
    <source>
        <dbReference type="SAM" id="MobiDB-lite"/>
    </source>
</evidence>